<sequence>MAVGFVLVLDGHGGTLGNKLPDFGFLPGPFDMSGVYIATCMLIYMLARVSTNHTGRPRLSLTPPPSFLPNPSVSVFVAASPRLPCLCRRRQLILEGLGFDVFAFKSFKSKLRAFAIFDSAWVKLLTLKSTPPSFIVVVVEAFSQEGCSLLQHTNKVKHQQFVQSHSYKQPKNSFKKLLQTKHSESTTSSKYFNPPISSEHVLILLGINPVTPESFCTHFTAGRTLPVVSTNEFQWKIDSTVEH</sequence>
<name>A0AAE1SS97_9SOLA</name>
<dbReference type="AlphaFoldDB" id="A0AAE1SS97"/>
<evidence type="ECO:0000313" key="2">
    <source>
        <dbReference type="Proteomes" id="UP001291623"/>
    </source>
</evidence>
<accession>A0AAE1SS97</accession>
<organism evidence="1 2">
    <name type="scientific">Anisodus tanguticus</name>
    <dbReference type="NCBI Taxonomy" id="243964"/>
    <lineage>
        <taxon>Eukaryota</taxon>
        <taxon>Viridiplantae</taxon>
        <taxon>Streptophyta</taxon>
        <taxon>Embryophyta</taxon>
        <taxon>Tracheophyta</taxon>
        <taxon>Spermatophyta</taxon>
        <taxon>Magnoliopsida</taxon>
        <taxon>eudicotyledons</taxon>
        <taxon>Gunneridae</taxon>
        <taxon>Pentapetalae</taxon>
        <taxon>asterids</taxon>
        <taxon>lamiids</taxon>
        <taxon>Solanales</taxon>
        <taxon>Solanaceae</taxon>
        <taxon>Solanoideae</taxon>
        <taxon>Hyoscyameae</taxon>
        <taxon>Anisodus</taxon>
    </lineage>
</organism>
<dbReference type="Proteomes" id="UP001291623">
    <property type="component" value="Unassembled WGS sequence"/>
</dbReference>
<keyword evidence="2" id="KW-1185">Reference proteome</keyword>
<evidence type="ECO:0000313" key="1">
    <source>
        <dbReference type="EMBL" id="KAK4375180.1"/>
    </source>
</evidence>
<dbReference type="EMBL" id="JAVYJV010000003">
    <property type="protein sequence ID" value="KAK4375180.1"/>
    <property type="molecule type" value="Genomic_DNA"/>
</dbReference>
<reference evidence="1" key="1">
    <citation type="submission" date="2023-12" db="EMBL/GenBank/DDBJ databases">
        <title>Genome assembly of Anisodus tanguticus.</title>
        <authorList>
            <person name="Wang Y.-J."/>
        </authorList>
    </citation>
    <scope>NUCLEOTIDE SEQUENCE</scope>
    <source>
        <strain evidence="1">KB-2021</strain>
        <tissue evidence="1">Leaf</tissue>
    </source>
</reference>
<comment type="caution">
    <text evidence="1">The sequence shown here is derived from an EMBL/GenBank/DDBJ whole genome shotgun (WGS) entry which is preliminary data.</text>
</comment>
<protein>
    <submittedName>
        <fullName evidence="1">Uncharacterized protein</fullName>
    </submittedName>
</protein>
<proteinExistence type="predicted"/>
<gene>
    <name evidence="1" type="ORF">RND71_005857</name>
</gene>